<evidence type="ECO:0000256" key="1">
    <source>
        <dbReference type="ARBA" id="ARBA00004141"/>
    </source>
</evidence>
<feature type="domain" description="Major facilitator superfamily (MFS) profile" evidence="7">
    <location>
        <begin position="48"/>
        <end position="567"/>
    </location>
</feature>
<feature type="transmembrane region" description="Helical" evidence="6">
    <location>
        <begin position="274"/>
        <end position="298"/>
    </location>
</feature>
<dbReference type="Gene3D" id="1.20.1250.20">
    <property type="entry name" value="MFS general substrate transporter like domains"/>
    <property type="match status" value="1"/>
</dbReference>
<evidence type="ECO:0000256" key="2">
    <source>
        <dbReference type="ARBA" id="ARBA00022448"/>
    </source>
</evidence>
<accession>A0AAN8I3H9</accession>
<keyword evidence="5 6" id="KW-0472">Membrane</keyword>
<dbReference type="PANTHER" id="PTHR23501">
    <property type="entry name" value="MAJOR FACILITATOR SUPERFAMILY"/>
    <property type="match status" value="1"/>
</dbReference>
<feature type="transmembrane region" description="Helical" evidence="6">
    <location>
        <begin position="246"/>
        <end position="268"/>
    </location>
</feature>
<dbReference type="AlphaFoldDB" id="A0AAN8I3H9"/>
<dbReference type="SUPFAM" id="SSF103473">
    <property type="entry name" value="MFS general substrate transporter"/>
    <property type="match status" value="2"/>
</dbReference>
<name>A0AAN8I3H9_9EURO</name>
<evidence type="ECO:0000313" key="9">
    <source>
        <dbReference type="Proteomes" id="UP001316803"/>
    </source>
</evidence>
<keyword evidence="2" id="KW-0813">Transport</keyword>
<feature type="transmembrane region" description="Helical" evidence="6">
    <location>
        <begin position="318"/>
        <end position="339"/>
    </location>
</feature>
<sequence>MPSYNVDTEKGRQDVQVENVSDAVATPDNTEARVLPGEVFPGITKESILAFLAICTQLSAYEMTLLTPAVSISYINAELGPSPNYAWINITWSLGAAILVSVGGRLSDIFGRRYFMLCGAIISFIGTIVGATGQSIPQMIASGVLFGIGSGFQEMGFACIMEFIPNRYRVAALGLYGTLALPCICTPLITYAFIAHTSVGWRGAYWVMTGWHGFGLLCLFFFYHPPKFSTKHGEDHISKWTLLAELDYVGLLFFTAGTTLFLVGLNFGGRQYEWASAAVIAPIVIGFLCLVALFAWIFMVPMKYPLLPPKLFRQWRGYNVLVVVSFCLGMLYYSMQVLWPRQSALLFASADQPIMRGVYANLTLWGTWLSLISVWVICARIGHEKWQILAFVCLQTIFIGCLSSVEVNQKAKAIALVFAMSCFINQALYLLFGMVSLNLEEQGDIGVAIGAMSTFRLLGGAVATATYSSIVDNQFADKLPAQLQSTIAETGFDAANFRALVQAATVNTAAAYAKVPGISKQVIAASQWAVKLAYVEAFKVVYYTALGFASLAMVSALMVSNTDPAKKNMEKAVFLENEDRQQLEQRGKQS</sequence>
<evidence type="ECO:0000256" key="6">
    <source>
        <dbReference type="SAM" id="Phobius"/>
    </source>
</evidence>
<dbReference type="PANTHER" id="PTHR23501:SF109">
    <property type="entry name" value="MAJOR FACILITATOR SUPERFAMILY (MFS) PROFILE DOMAIN-CONTAINING PROTEIN-RELATED"/>
    <property type="match status" value="1"/>
</dbReference>
<dbReference type="Pfam" id="PF06609">
    <property type="entry name" value="TRI12"/>
    <property type="match status" value="1"/>
</dbReference>
<dbReference type="GO" id="GO:0005886">
    <property type="term" value="C:plasma membrane"/>
    <property type="evidence" value="ECO:0007669"/>
    <property type="project" value="TreeGrafter"/>
</dbReference>
<evidence type="ECO:0000259" key="7">
    <source>
        <dbReference type="PROSITE" id="PS50850"/>
    </source>
</evidence>
<feature type="transmembrane region" description="Helical" evidence="6">
    <location>
        <begin position="413"/>
        <end position="435"/>
    </location>
</feature>
<feature type="transmembrane region" description="Helical" evidence="6">
    <location>
        <begin position="114"/>
        <end position="133"/>
    </location>
</feature>
<dbReference type="Proteomes" id="UP001316803">
    <property type="component" value="Unassembled WGS sequence"/>
</dbReference>
<evidence type="ECO:0000256" key="3">
    <source>
        <dbReference type="ARBA" id="ARBA00022692"/>
    </source>
</evidence>
<dbReference type="EMBL" id="JAKLMC020000027">
    <property type="protein sequence ID" value="KAK5950374.1"/>
    <property type="molecule type" value="Genomic_DNA"/>
</dbReference>
<dbReference type="PROSITE" id="PS50850">
    <property type="entry name" value="MFS"/>
    <property type="match status" value="1"/>
</dbReference>
<reference evidence="8 9" key="1">
    <citation type="submission" date="2022-12" db="EMBL/GenBank/DDBJ databases">
        <title>Genomic features and morphological characterization of a novel Knufia sp. strain isolated from spacecraft assembly facility.</title>
        <authorList>
            <person name="Teixeira M."/>
            <person name="Chander A.M."/>
            <person name="Stajich J.E."/>
            <person name="Venkateswaran K."/>
        </authorList>
    </citation>
    <scope>NUCLEOTIDE SEQUENCE [LARGE SCALE GENOMIC DNA]</scope>
    <source>
        <strain evidence="8 9">FJI-L2-BK-P2</strain>
    </source>
</reference>
<keyword evidence="4 6" id="KW-1133">Transmembrane helix</keyword>
<evidence type="ECO:0000256" key="4">
    <source>
        <dbReference type="ARBA" id="ARBA00022989"/>
    </source>
</evidence>
<proteinExistence type="predicted"/>
<feature type="transmembrane region" description="Helical" evidence="6">
    <location>
        <begin position="139"/>
        <end position="161"/>
    </location>
</feature>
<feature type="transmembrane region" description="Helical" evidence="6">
    <location>
        <begin position="206"/>
        <end position="225"/>
    </location>
</feature>
<feature type="transmembrane region" description="Helical" evidence="6">
    <location>
        <begin position="173"/>
        <end position="194"/>
    </location>
</feature>
<organism evidence="8 9">
    <name type="scientific">Knufia fluminis</name>
    <dbReference type="NCBI Taxonomy" id="191047"/>
    <lineage>
        <taxon>Eukaryota</taxon>
        <taxon>Fungi</taxon>
        <taxon>Dikarya</taxon>
        <taxon>Ascomycota</taxon>
        <taxon>Pezizomycotina</taxon>
        <taxon>Eurotiomycetes</taxon>
        <taxon>Chaetothyriomycetidae</taxon>
        <taxon>Chaetothyriales</taxon>
        <taxon>Trichomeriaceae</taxon>
        <taxon>Knufia</taxon>
    </lineage>
</organism>
<dbReference type="InterPro" id="IPR010573">
    <property type="entry name" value="MFS_Str1/Tri12-like"/>
</dbReference>
<dbReference type="GO" id="GO:0022857">
    <property type="term" value="F:transmembrane transporter activity"/>
    <property type="evidence" value="ECO:0007669"/>
    <property type="project" value="InterPro"/>
</dbReference>
<comment type="subcellular location">
    <subcellularLocation>
        <location evidence="1">Membrane</location>
        <topology evidence="1">Multi-pass membrane protein</topology>
    </subcellularLocation>
</comment>
<feature type="transmembrane region" description="Helical" evidence="6">
    <location>
        <begin position="359"/>
        <end position="381"/>
    </location>
</feature>
<keyword evidence="9" id="KW-1185">Reference proteome</keyword>
<comment type="caution">
    <text evidence="8">The sequence shown here is derived from an EMBL/GenBank/DDBJ whole genome shotgun (WGS) entry which is preliminary data.</text>
</comment>
<feature type="transmembrane region" description="Helical" evidence="6">
    <location>
        <begin position="388"/>
        <end position="407"/>
    </location>
</feature>
<gene>
    <name evidence="8" type="ORF">OHC33_008593</name>
</gene>
<dbReference type="InterPro" id="IPR036259">
    <property type="entry name" value="MFS_trans_sf"/>
</dbReference>
<feature type="transmembrane region" description="Helical" evidence="6">
    <location>
        <begin position="85"/>
        <end position="102"/>
    </location>
</feature>
<dbReference type="InterPro" id="IPR005829">
    <property type="entry name" value="Sugar_transporter_CS"/>
</dbReference>
<keyword evidence="3 6" id="KW-0812">Transmembrane</keyword>
<feature type="transmembrane region" description="Helical" evidence="6">
    <location>
        <begin position="447"/>
        <end position="470"/>
    </location>
</feature>
<evidence type="ECO:0000256" key="5">
    <source>
        <dbReference type="ARBA" id="ARBA00023136"/>
    </source>
</evidence>
<evidence type="ECO:0000313" key="8">
    <source>
        <dbReference type="EMBL" id="KAK5950374.1"/>
    </source>
</evidence>
<dbReference type="PROSITE" id="PS00216">
    <property type="entry name" value="SUGAR_TRANSPORT_1"/>
    <property type="match status" value="1"/>
</dbReference>
<protein>
    <recommendedName>
        <fullName evidence="7">Major facilitator superfamily (MFS) profile domain-containing protein</fullName>
    </recommendedName>
</protein>
<feature type="transmembrane region" description="Helical" evidence="6">
    <location>
        <begin position="540"/>
        <end position="559"/>
    </location>
</feature>
<dbReference type="InterPro" id="IPR020846">
    <property type="entry name" value="MFS_dom"/>
</dbReference>